<keyword evidence="2" id="KW-0081">Bacteriolytic enzyme</keyword>
<feature type="region of interest" description="Disordered" evidence="3">
    <location>
        <begin position="357"/>
        <end position="377"/>
    </location>
</feature>
<dbReference type="GO" id="GO:0003796">
    <property type="term" value="F:lysozyme activity"/>
    <property type="evidence" value="ECO:0007669"/>
    <property type="project" value="InterPro"/>
</dbReference>
<organism evidence="4 5">
    <name type="scientific">Microbispora hainanensis</name>
    <dbReference type="NCBI Taxonomy" id="568844"/>
    <lineage>
        <taxon>Bacteria</taxon>
        <taxon>Bacillati</taxon>
        <taxon>Actinomycetota</taxon>
        <taxon>Actinomycetes</taxon>
        <taxon>Streptosporangiales</taxon>
        <taxon>Streptosporangiaceae</taxon>
        <taxon>Microbispora</taxon>
    </lineage>
</organism>
<dbReference type="Proteomes" id="UP000316541">
    <property type="component" value="Unassembled WGS sequence"/>
</dbReference>
<dbReference type="Gene3D" id="1.10.530.40">
    <property type="match status" value="1"/>
</dbReference>
<dbReference type="InterPro" id="IPR036375">
    <property type="entry name" value="Hemopexin-like_dom_sf"/>
</dbReference>
<dbReference type="GO" id="GO:0042742">
    <property type="term" value="P:defense response to bacterium"/>
    <property type="evidence" value="ECO:0007669"/>
    <property type="project" value="UniProtKB-KW"/>
</dbReference>
<dbReference type="InterPro" id="IPR018487">
    <property type="entry name" value="Hemopexin-like_repeat"/>
</dbReference>
<dbReference type="SUPFAM" id="SSF53955">
    <property type="entry name" value="Lysozyme-like"/>
    <property type="match status" value="1"/>
</dbReference>
<feature type="compositionally biased region" description="Basic and acidic residues" evidence="3">
    <location>
        <begin position="1"/>
        <end position="23"/>
    </location>
</feature>
<dbReference type="AlphaFoldDB" id="A0A544YMA1"/>
<proteinExistence type="predicted"/>
<evidence type="ECO:0000256" key="3">
    <source>
        <dbReference type="SAM" id="MobiDB-lite"/>
    </source>
</evidence>
<comment type="caution">
    <text evidence="4">The sequence shown here is derived from an EMBL/GenBank/DDBJ whole genome shotgun (WGS) entry which is preliminary data.</text>
</comment>
<gene>
    <name evidence="4" type="ORF">FLX08_27115</name>
</gene>
<feature type="region of interest" description="Disordered" evidence="3">
    <location>
        <begin position="1"/>
        <end position="160"/>
    </location>
</feature>
<dbReference type="GO" id="GO:0031640">
    <property type="term" value="P:killing of cells of another organism"/>
    <property type="evidence" value="ECO:0007669"/>
    <property type="project" value="UniProtKB-KW"/>
</dbReference>
<protein>
    <recommendedName>
        <fullName evidence="6">Hemopexin</fullName>
    </recommendedName>
</protein>
<dbReference type="EMBL" id="VIRM01000039">
    <property type="protein sequence ID" value="TQS17913.1"/>
    <property type="molecule type" value="Genomic_DNA"/>
</dbReference>
<name>A0A544YMA1_9ACTN</name>
<sequence>MHRALDPGERQRVLRHASPDRPARCRHQGAAPAARRGRGAGRRDGAGRAADPGRPLPGDGRRPSPPADDPGRVREGAGGRARRGGHRAVPGQRGVRGDLDARRRGRPRPGRIPGRRDGRLRRAAAAAPDGRADQGGRRQAGRVARVPSRRHGGGRPRASGRGVTAVDTLCGFVAPSGAKAYFFTGERYIRYDVETDGADEGYPLSIADHWPGLFEADIDAALPWSDGSVFFFRGDQCLSYDLENGVVLDGPRPIAEMWPGLFELGVDAVILWGSGNAYFFSGEEYQVFDGASGKIDPEARSIADDWPGAFPRIETALWWPSGNPYVFSGSEYARLDPEDGSVAEGFPRPVEEDWRGLPIGPVAEDVPETAGPAGSTRSVRDFFPEFSAPLEGRLPYLYQDVKGLVTTGVGNLVDSPEEAAALPFVHAATGRPATRAEIEAEWHRIKNEPGLAKKGHLAAKAIHTLELPDAAIDELVRKRFDVNEARLSAFFPGWADWPADARLGAHSIAWTGSFFPTRWPGFTAAANAGRWEDAAAQSHLREDGNPGIAPRNQANLRLFRNAAAVAARGLDRSRIYYPAAL</sequence>
<reference evidence="4 5" key="1">
    <citation type="submission" date="2019-07" db="EMBL/GenBank/DDBJ databases">
        <title>Microbispora hainanensis DSM 45428.</title>
        <authorList>
            <person name="Thawai C."/>
        </authorList>
    </citation>
    <scope>NUCLEOTIDE SEQUENCE [LARGE SCALE GENOMIC DNA]</scope>
    <source>
        <strain evidence="4 5">DSM 45428</strain>
    </source>
</reference>
<dbReference type="Gene3D" id="2.110.10.10">
    <property type="entry name" value="Hemopexin-like domain"/>
    <property type="match status" value="2"/>
</dbReference>
<evidence type="ECO:0008006" key="6">
    <source>
        <dbReference type="Google" id="ProtNLM"/>
    </source>
</evidence>
<feature type="compositionally biased region" description="Low complexity" evidence="3">
    <location>
        <begin position="47"/>
        <end position="58"/>
    </location>
</feature>
<evidence type="ECO:0000313" key="4">
    <source>
        <dbReference type="EMBL" id="TQS17913.1"/>
    </source>
</evidence>
<evidence type="ECO:0000256" key="1">
    <source>
        <dbReference type="ARBA" id="ARBA00022529"/>
    </source>
</evidence>
<keyword evidence="1" id="KW-0929">Antimicrobial</keyword>
<evidence type="ECO:0000256" key="2">
    <source>
        <dbReference type="ARBA" id="ARBA00022638"/>
    </source>
</evidence>
<evidence type="ECO:0000313" key="5">
    <source>
        <dbReference type="Proteomes" id="UP000316541"/>
    </source>
</evidence>
<dbReference type="InterPro" id="IPR023347">
    <property type="entry name" value="Lysozyme_dom_sf"/>
</dbReference>
<accession>A0A544YMA1</accession>
<dbReference type="PROSITE" id="PS51642">
    <property type="entry name" value="HEMOPEXIN_2"/>
    <property type="match status" value="4"/>
</dbReference>
<dbReference type="SMART" id="SM00120">
    <property type="entry name" value="HX"/>
    <property type="match status" value="4"/>
</dbReference>
<dbReference type="Pfam" id="PF00045">
    <property type="entry name" value="Hemopexin"/>
    <property type="match status" value="4"/>
</dbReference>
<dbReference type="SUPFAM" id="SSF50923">
    <property type="entry name" value="Hemopexin-like domain"/>
    <property type="match status" value="1"/>
</dbReference>
<dbReference type="InterPro" id="IPR023346">
    <property type="entry name" value="Lysozyme-like_dom_sf"/>
</dbReference>